<dbReference type="GO" id="GO:0000132">
    <property type="term" value="P:establishment of mitotic spindle orientation"/>
    <property type="evidence" value="ECO:0007669"/>
    <property type="project" value="TreeGrafter"/>
</dbReference>
<dbReference type="GO" id="GO:0008093">
    <property type="term" value="F:cytoskeletal anchor activity"/>
    <property type="evidence" value="ECO:0007669"/>
    <property type="project" value="TreeGrafter"/>
</dbReference>
<evidence type="ECO:0000256" key="1">
    <source>
        <dbReference type="SAM" id="MobiDB-lite"/>
    </source>
</evidence>
<dbReference type="InterPro" id="IPR038205">
    <property type="entry name" value="INSC_LBD_sf"/>
</dbReference>
<dbReference type="AlphaFoldDB" id="A0AAV2PHR1"/>
<feature type="domain" description="Protein inscuteable homologue LGN-binding" evidence="2">
    <location>
        <begin position="399"/>
        <end position="427"/>
    </location>
</feature>
<sequence>MRLKFKNVWKRIKFRKVDLSELTPGQRLVNRKEFNENCGDEFLSSTPNVYYASLNGCWPVNSLPRDFWKRGRGSREPVILEEVCSSEEAINGSPVGSLRGSPSHRSNDSGYSDSGDSTTANADSDVVQHTPPHVKHITRVYFGDNPQQEGRNRLYVYNDNIVRTPVAKDVTNISRIRVPSPIIKITPTETPKIPNTPVYATPRKIYNNMEEQSEVLEHKSLDYAKSRKSGVPSEHRRVQRCSSSAATPSRRPHRRHNQCHNDQSSQQNHHRTPVSRTRRRWSFSEAQRSSLPTKVDHWSPPIPRSPPINQIHPLLLTPSQHITPAPSSPVYRAVPAVVEYIPYDDEAVVETEPSTPKTVSTGVQFPTPPRSLAGSQKSQGPRKIKFVTPSEVAKELKNSSVQQWVKDLRNLYETECMNTLQSKSLPPDDQQKLQASSASTRDSIRAIQRRAHQVSTEFARLCQRLEWLELEEVPQLASDLVNHIEEFMDAYLTHWTINSDLPPQSSLGRQSKVIQQICGRLTEVCQDDAVNGVNVLTSDIPDSTRHVVQVVTALGHAFTKLVDLMLSREIKVVVRAIEEPPGASITIDSKKEVDVSTVATLSDAVSHLTALGVDGGHICRLIARLGGVKALLGLCLELRLRDVRVAALRALATVCCVVDGIQELEKGGGVEVVAEILCDEGCPEEERSEAAGVLAQITSPWVENNHRLQALHTHMKKIVKALTSLAASTESAEIFLLASAALANLTFLDGGCVSAMRAAGTHIVLIGAQRDNEDMSIFTQDQIATVLANLSGCRSAAKEVVEAGGVGCLLGLLQIKPAPTHRMAEVTTVERVQQKSAIALSRLCCEGTVAQKVVQLGGAERLVQLCKDEMERNHSDAVLVACLAALRKMASALGSEELREMNAAELVEPRLLDSFLTYSSRQESYV</sequence>
<name>A0AAV2PHR1_MEGNR</name>
<feature type="region of interest" description="Disordered" evidence="1">
    <location>
        <begin position="420"/>
        <end position="440"/>
    </location>
</feature>
<dbReference type="GO" id="GO:0045176">
    <property type="term" value="P:apical protein localization"/>
    <property type="evidence" value="ECO:0007669"/>
    <property type="project" value="TreeGrafter"/>
</dbReference>
<feature type="compositionally biased region" description="Low complexity" evidence="1">
    <location>
        <begin position="108"/>
        <end position="117"/>
    </location>
</feature>
<dbReference type="GO" id="GO:0008356">
    <property type="term" value="P:asymmetric cell division"/>
    <property type="evidence" value="ECO:0007669"/>
    <property type="project" value="InterPro"/>
</dbReference>
<dbReference type="Gene3D" id="1.25.10.10">
    <property type="entry name" value="Leucine-rich Repeat Variant"/>
    <property type="match status" value="1"/>
</dbReference>
<dbReference type="GO" id="GO:0045179">
    <property type="term" value="C:apical cortex"/>
    <property type="evidence" value="ECO:0007669"/>
    <property type="project" value="TreeGrafter"/>
</dbReference>
<evidence type="ECO:0000259" key="3">
    <source>
        <dbReference type="Pfam" id="PF19427"/>
    </source>
</evidence>
<feature type="compositionally biased region" description="Basic residues" evidence="1">
    <location>
        <begin position="268"/>
        <end position="281"/>
    </location>
</feature>
<evidence type="ECO:0000259" key="2">
    <source>
        <dbReference type="Pfam" id="PF16748"/>
    </source>
</evidence>
<feature type="region of interest" description="Disordered" evidence="1">
    <location>
        <begin position="351"/>
        <end position="382"/>
    </location>
</feature>
<dbReference type="InterPro" id="IPR039921">
    <property type="entry name" value="Inscuteable"/>
</dbReference>
<dbReference type="PANTHER" id="PTHR21386:SF0">
    <property type="entry name" value="PROTEIN INSCUTEABLE HOMOLOG"/>
    <property type="match status" value="1"/>
</dbReference>
<dbReference type="Pfam" id="PF19427">
    <property type="entry name" value="Insc_C"/>
    <property type="match status" value="1"/>
</dbReference>
<dbReference type="InterPro" id="IPR016024">
    <property type="entry name" value="ARM-type_fold"/>
</dbReference>
<accession>A0AAV2PHR1</accession>
<dbReference type="SMART" id="SM00185">
    <property type="entry name" value="ARM"/>
    <property type="match status" value="4"/>
</dbReference>
<dbReference type="SUPFAM" id="SSF48371">
    <property type="entry name" value="ARM repeat"/>
    <property type="match status" value="1"/>
</dbReference>
<evidence type="ECO:0000313" key="5">
    <source>
        <dbReference type="Proteomes" id="UP001497623"/>
    </source>
</evidence>
<comment type="caution">
    <text evidence="4">The sequence shown here is derived from an EMBL/GenBank/DDBJ whole genome shotgun (WGS) entry which is preliminary data.</text>
</comment>
<dbReference type="PANTHER" id="PTHR21386">
    <property type="entry name" value="INSCUTEABLE"/>
    <property type="match status" value="1"/>
</dbReference>
<proteinExistence type="predicted"/>
<dbReference type="Proteomes" id="UP001497623">
    <property type="component" value="Unassembled WGS sequence"/>
</dbReference>
<feature type="region of interest" description="Disordered" evidence="1">
    <location>
        <begin position="91"/>
        <end position="130"/>
    </location>
</feature>
<dbReference type="InterPro" id="IPR045789">
    <property type="entry name" value="Insc_C"/>
</dbReference>
<reference evidence="4 5" key="1">
    <citation type="submission" date="2024-05" db="EMBL/GenBank/DDBJ databases">
        <authorList>
            <person name="Wallberg A."/>
        </authorList>
    </citation>
    <scope>NUCLEOTIDE SEQUENCE [LARGE SCALE GENOMIC DNA]</scope>
</reference>
<evidence type="ECO:0000313" key="4">
    <source>
        <dbReference type="EMBL" id="CAL4058863.1"/>
    </source>
</evidence>
<dbReference type="InterPro" id="IPR011989">
    <property type="entry name" value="ARM-like"/>
</dbReference>
<feature type="compositionally biased region" description="Polar residues" evidence="1">
    <location>
        <begin position="352"/>
        <end position="364"/>
    </location>
</feature>
<dbReference type="CDD" id="cd21966">
    <property type="entry name" value="INSC_LBD"/>
    <property type="match status" value="1"/>
</dbReference>
<organism evidence="4 5">
    <name type="scientific">Meganyctiphanes norvegica</name>
    <name type="common">Northern krill</name>
    <name type="synonym">Thysanopoda norvegica</name>
    <dbReference type="NCBI Taxonomy" id="48144"/>
    <lineage>
        <taxon>Eukaryota</taxon>
        <taxon>Metazoa</taxon>
        <taxon>Ecdysozoa</taxon>
        <taxon>Arthropoda</taxon>
        <taxon>Crustacea</taxon>
        <taxon>Multicrustacea</taxon>
        <taxon>Malacostraca</taxon>
        <taxon>Eumalacostraca</taxon>
        <taxon>Eucarida</taxon>
        <taxon>Euphausiacea</taxon>
        <taxon>Euphausiidae</taxon>
        <taxon>Meganyctiphanes</taxon>
    </lineage>
</organism>
<dbReference type="GO" id="GO:0009786">
    <property type="term" value="P:regulation of asymmetric cell division"/>
    <property type="evidence" value="ECO:0007669"/>
    <property type="project" value="TreeGrafter"/>
</dbReference>
<keyword evidence="5" id="KW-1185">Reference proteome</keyword>
<protein>
    <submittedName>
        <fullName evidence="4">Uncharacterized protein</fullName>
    </submittedName>
</protein>
<feature type="region of interest" description="Disordered" evidence="1">
    <location>
        <begin position="217"/>
        <end position="301"/>
    </location>
</feature>
<dbReference type="Gene3D" id="6.20.200.10">
    <property type="entry name" value="Inscuteable LGN-binding domain"/>
    <property type="match status" value="1"/>
</dbReference>
<feature type="domain" description="Protein inscuteable homologue C-terminal" evidence="3">
    <location>
        <begin position="450"/>
        <end position="926"/>
    </location>
</feature>
<dbReference type="InterPro" id="IPR031938">
    <property type="entry name" value="INSC_LBD"/>
</dbReference>
<dbReference type="EMBL" id="CAXKWB010000062">
    <property type="protein sequence ID" value="CAL4058863.1"/>
    <property type="molecule type" value="Genomic_DNA"/>
</dbReference>
<dbReference type="InterPro" id="IPR000225">
    <property type="entry name" value="Armadillo"/>
</dbReference>
<dbReference type="Pfam" id="PF16748">
    <property type="entry name" value="INSC_LBD"/>
    <property type="match status" value="1"/>
</dbReference>
<gene>
    <name evidence="4" type="ORF">MNOR_LOCUS307</name>
</gene>